<sequence length="464" mass="53162">MIYLVLFFLPLIVAVLITFYSQLDSSKWAAVFLVSCGLGGLNKVIAYVIFPIINPNGLFKMVLLYIDPLFSLIPHTLYHYGLLMYAIVNSDFFSKKSIKTFSYTLLIPVFISFFMQPWNLADKDQYFYITHAVWVVPYNLYSCWLLVSSYFKEKNKQIKRNRLVTAFILVPTILAGMVFIYIANIIDIQHSKQYYEVIPYFIAYSFTLFLIFSLSNGVLGVKIRLESHISSQTRSAVASGTDIINHTMKNEISKIKYLSDRIDRWVDHNGKDESMKEVTEKISEISNHIMDMIDHIRSQTAEIVITRDNHILSDILEKVTANVNIERKNVQITVDSRFNGTLNCDRIHVEEALNNIINNAIEAMENTERHITISTFELKNSIIVQVVDSGHGIPKELLDKVINPFFTTKKDSNNYGLGLSYCSEIMEKHRGNLVITSDLKGTIVKLIFPRGRRDDHGENKSHAG</sequence>
<dbReference type="InterPro" id="IPR036890">
    <property type="entry name" value="HATPase_C_sf"/>
</dbReference>
<keyword evidence="9" id="KW-0472">Membrane</keyword>
<feature type="transmembrane region" description="Helical" evidence="9">
    <location>
        <begin position="126"/>
        <end position="151"/>
    </location>
</feature>
<organism evidence="11 12">
    <name type="scientific">Heyndrickxia acidicola</name>
    <dbReference type="NCBI Taxonomy" id="209389"/>
    <lineage>
        <taxon>Bacteria</taxon>
        <taxon>Bacillati</taxon>
        <taxon>Bacillota</taxon>
        <taxon>Bacilli</taxon>
        <taxon>Bacillales</taxon>
        <taxon>Bacillaceae</taxon>
        <taxon>Heyndrickxia</taxon>
    </lineage>
</organism>
<evidence type="ECO:0000256" key="2">
    <source>
        <dbReference type="ARBA" id="ARBA00012438"/>
    </source>
</evidence>
<dbReference type="SMART" id="SM00387">
    <property type="entry name" value="HATPase_c"/>
    <property type="match status" value="1"/>
</dbReference>
<keyword evidence="9" id="KW-0812">Transmembrane</keyword>
<reference evidence="11 12" key="1">
    <citation type="submission" date="2023-03" db="EMBL/GenBank/DDBJ databases">
        <title>Bacillus Genome Sequencing.</title>
        <authorList>
            <person name="Dunlap C."/>
        </authorList>
    </citation>
    <scope>NUCLEOTIDE SEQUENCE [LARGE SCALE GENOMIC DNA]</scope>
    <source>
        <strain evidence="11 12">B-23453</strain>
    </source>
</reference>
<protein>
    <recommendedName>
        <fullName evidence="2">histidine kinase</fullName>
        <ecNumber evidence="2">2.7.13.3</ecNumber>
    </recommendedName>
</protein>
<evidence type="ECO:0000256" key="7">
    <source>
        <dbReference type="ARBA" id="ARBA00022840"/>
    </source>
</evidence>
<evidence type="ECO:0000256" key="3">
    <source>
        <dbReference type="ARBA" id="ARBA00022553"/>
    </source>
</evidence>
<dbReference type="Gene3D" id="3.30.565.10">
    <property type="entry name" value="Histidine kinase-like ATPase, C-terminal domain"/>
    <property type="match status" value="1"/>
</dbReference>
<keyword evidence="6 11" id="KW-0418">Kinase</keyword>
<dbReference type="EMBL" id="JARMAB010000038">
    <property type="protein sequence ID" value="MED1205581.1"/>
    <property type="molecule type" value="Genomic_DNA"/>
</dbReference>
<dbReference type="PANTHER" id="PTHR43065:SF10">
    <property type="entry name" value="PEROXIDE STRESS-ACTIVATED HISTIDINE KINASE MAK3"/>
    <property type="match status" value="1"/>
</dbReference>
<dbReference type="EC" id="2.7.13.3" evidence="2"/>
<evidence type="ECO:0000256" key="6">
    <source>
        <dbReference type="ARBA" id="ARBA00022777"/>
    </source>
</evidence>
<comment type="catalytic activity">
    <reaction evidence="1">
        <text>ATP + protein L-histidine = ADP + protein N-phospho-L-histidine.</text>
        <dbReference type="EC" id="2.7.13.3"/>
    </reaction>
</comment>
<dbReference type="PROSITE" id="PS50109">
    <property type="entry name" value="HIS_KIN"/>
    <property type="match status" value="1"/>
</dbReference>
<evidence type="ECO:0000256" key="4">
    <source>
        <dbReference type="ARBA" id="ARBA00022679"/>
    </source>
</evidence>
<keyword evidence="3" id="KW-0597">Phosphoprotein</keyword>
<keyword evidence="5" id="KW-0547">Nucleotide-binding</keyword>
<dbReference type="GO" id="GO:0016301">
    <property type="term" value="F:kinase activity"/>
    <property type="evidence" value="ECO:0007669"/>
    <property type="project" value="UniProtKB-KW"/>
</dbReference>
<accession>A0ABU6MNM6</accession>
<evidence type="ECO:0000313" key="11">
    <source>
        <dbReference type="EMBL" id="MED1205581.1"/>
    </source>
</evidence>
<name>A0ABU6MNM6_9BACI</name>
<evidence type="ECO:0000256" key="9">
    <source>
        <dbReference type="SAM" id="Phobius"/>
    </source>
</evidence>
<evidence type="ECO:0000256" key="8">
    <source>
        <dbReference type="ARBA" id="ARBA00023012"/>
    </source>
</evidence>
<feature type="transmembrane region" description="Helical" evidence="9">
    <location>
        <begin position="100"/>
        <end position="120"/>
    </location>
</feature>
<evidence type="ECO:0000256" key="5">
    <source>
        <dbReference type="ARBA" id="ARBA00022741"/>
    </source>
</evidence>
<dbReference type="PRINTS" id="PR00344">
    <property type="entry name" value="BCTRLSENSOR"/>
</dbReference>
<feature type="transmembrane region" description="Helical" evidence="9">
    <location>
        <begin position="163"/>
        <end position="186"/>
    </location>
</feature>
<feature type="transmembrane region" description="Helical" evidence="9">
    <location>
        <begin position="198"/>
        <end position="221"/>
    </location>
</feature>
<dbReference type="PANTHER" id="PTHR43065">
    <property type="entry name" value="SENSOR HISTIDINE KINASE"/>
    <property type="match status" value="1"/>
</dbReference>
<dbReference type="RefSeq" id="WP_066270907.1">
    <property type="nucleotide sequence ID" value="NZ_JARMAB010000038.1"/>
</dbReference>
<dbReference type="InterPro" id="IPR005467">
    <property type="entry name" value="His_kinase_dom"/>
</dbReference>
<dbReference type="Proteomes" id="UP001341444">
    <property type="component" value="Unassembled WGS sequence"/>
</dbReference>
<evidence type="ECO:0000256" key="1">
    <source>
        <dbReference type="ARBA" id="ARBA00000085"/>
    </source>
</evidence>
<dbReference type="InterPro" id="IPR004358">
    <property type="entry name" value="Sig_transdc_His_kin-like_C"/>
</dbReference>
<dbReference type="SUPFAM" id="SSF55874">
    <property type="entry name" value="ATPase domain of HSP90 chaperone/DNA topoisomerase II/histidine kinase"/>
    <property type="match status" value="1"/>
</dbReference>
<feature type="domain" description="Histidine kinase" evidence="10">
    <location>
        <begin position="243"/>
        <end position="452"/>
    </location>
</feature>
<feature type="transmembrane region" description="Helical" evidence="9">
    <location>
        <begin position="6"/>
        <end position="23"/>
    </location>
</feature>
<feature type="transmembrane region" description="Helical" evidence="9">
    <location>
        <begin position="62"/>
        <end position="88"/>
    </location>
</feature>
<feature type="transmembrane region" description="Helical" evidence="9">
    <location>
        <begin position="30"/>
        <end position="50"/>
    </location>
</feature>
<keyword evidence="9" id="KW-1133">Transmembrane helix</keyword>
<keyword evidence="7" id="KW-0067">ATP-binding</keyword>
<keyword evidence="8" id="KW-0902">Two-component regulatory system</keyword>
<dbReference type="InterPro" id="IPR003594">
    <property type="entry name" value="HATPase_dom"/>
</dbReference>
<keyword evidence="4" id="KW-0808">Transferase</keyword>
<keyword evidence="12" id="KW-1185">Reference proteome</keyword>
<comment type="caution">
    <text evidence="11">The sequence shown here is derived from an EMBL/GenBank/DDBJ whole genome shotgun (WGS) entry which is preliminary data.</text>
</comment>
<proteinExistence type="predicted"/>
<gene>
    <name evidence="11" type="ORF">P4T90_21335</name>
</gene>
<evidence type="ECO:0000313" key="12">
    <source>
        <dbReference type="Proteomes" id="UP001341444"/>
    </source>
</evidence>
<dbReference type="Pfam" id="PF02518">
    <property type="entry name" value="HATPase_c"/>
    <property type="match status" value="1"/>
</dbReference>
<evidence type="ECO:0000259" key="10">
    <source>
        <dbReference type="PROSITE" id="PS50109"/>
    </source>
</evidence>